<evidence type="ECO:0000313" key="2">
    <source>
        <dbReference type="Proteomes" id="UP001476798"/>
    </source>
</evidence>
<keyword evidence="2" id="KW-1185">Reference proteome</keyword>
<gene>
    <name evidence="1" type="ORF">GOODEAATRI_029968</name>
</gene>
<protein>
    <submittedName>
        <fullName evidence="1">Uncharacterized protein</fullName>
    </submittedName>
</protein>
<dbReference type="EMBL" id="JAHRIO010074556">
    <property type="protein sequence ID" value="MEQ2183176.1"/>
    <property type="molecule type" value="Genomic_DNA"/>
</dbReference>
<name>A0ABV0PI86_9TELE</name>
<organism evidence="1 2">
    <name type="scientific">Goodea atripinnis</name>
    <dbReference type="NCBI Taxonomy" id="208336"/>
    <lineage>
        <taxon>Eukaryota</taxon>
        <taxon>Metazoa</taxon>
        <taxon>Chordata</taxon>
        <taxon>Craniata</taxon>
        <taxon>Vertebrata</taxon>
        <taxon>Euteleostomi</taxon>
        <taxon>Actinopterygii</taxon>
        <taxon>Neopterygii</taxon>
        <taxon>Teleostei</taxon>
        <taxon>Neoteleostei</taxon>
        <taxon>Acanthomorphata</taxon>
        <taxon>Ovalentaria</taxon>
        <taxon>Atherinomorphae</taxon>
        <taxon>Cyprinodontiformes</taxon>
        <taxon>Goodeidae</taxon>
        <taxon>Goodea</taxon>
    </lineage>
</organism>
<proteinExistence type="predicted"/>
<comment type="caution">
    <text evidence="1">The sequence shown here is derived from an EMBL/GenBank/DDBJ whole genome shotgun (WGS) entry which is preliminary data.</text>
</comment>
<accession>A0ABV0PI86</accession>
<evidence type="ECO:0000313" key="1">
    <source>
        <dbReference type="EMBL" id="MEQ2183176.1"/>
    </source>
</evidence>
<sequence length="118" mass="13221">MTPHLAEDLKCFFCRFDYQPFTYSHTKRLPASPKNNSTAPSSLLLPALKVKKDINRVIQSWKKALGLHLGLHFIMHYLNHLGAHSAGLHLPVDHQLPDLQAAAGEAGKHFLSLINHLL</sequence>
<dbReference type="Proteomes" id="UP001476798">
    <property type="component" value="Unassembled WGS sequence"/>
</dbReference>
<reference evidence="1 2" key="1">
    <citation type="submission" date="2021-06" db="EMBL/GenBank/DDBJ databases">
        <authorList>
            <person name="Palmer J.M."/>
        </authorList>
    </citation>
    <scope>NUCLEOTIDE SEQUENCE [LARGE SCALE GENOMIC DNA]</scope>
    <source>
        <strain evidence="1 2">GA_2019</strain>
        <tissue evidence="1">Muscle</tissue>
    </source>
</reference>